<feature type="domain" description="Peptidase S1" evidence="4">
    <location>
        <begin position="30"/>
        <end position="264"/>
    </location>
</feature>
<dbReference type="PANTHER" id="PTHR24252:SF7">
    <property type="entry name" value="HYALIN"/>
    <property type="match status" value="1"/>
</dbReference>
<dbReference type="InterPro" id="IPR001314">
    <property type="entry name" value="Peptidase_S1A"/>
</dbReference>
<dbReference type="RefSeq" id="WP_087143298.1">
    <property type="nucleotide sequence ID" value="NZ_FUKI01000101.1"/>
</dbReference>
<gene>
    <name evidence="5" type="ORF">CRENPOLYSF1_270003</name>
</gene>
<dbReference type="PANTHER" id="PTHR24252">
    <property type="entry name" value="ACROSIN-RELATED"/>
    <property type="match status" value="1"/>
</dbReference>
<name>A0A1R4H7K2_9GAMM</name>
<dbReference type="Proteomes" id="UP000195667">
    <property type="component" value="Unassembled WGS sequence"/>
</dbReference>
<sequence>MGIKHYCICFTLAAFSTWSLTTSAAITTKIVGGKASSANQWPWIVALSRKGNDNYQGQFCGGSVISPAWIVTAAHCLEKEKSANINVIYKVLNLKYDVGQVFTVKRIILHPKYNIKNHSNDIALIQLQKPITGVTALPLVTGSSPLVGINAAIIGWGALSEFDSIHSIYPENLYDAVLPIISNAVCKQSPDGAQIVDTMLCAGTSNANIDSCTGDSGGPLVIQQNKQWRLAGITSWGNGCANPGYYGVYTRVSKYVSYINGIMKTNFIALADVNKDKVINSLDKTKKNNDLKAEFQTWVKQCWTTKKPCANINTDAVINQNDYLQRSRRVTTDFNTWRDLYWQPEIR</sequence>
<dbReference type="InterPro" id="IPR043504">
    <property type="entry name" value="Peptidase_S1_PA_chymotrypsin"/>
</dbReference>
<evidence type="ECO:0000313" key="5">
    <source>
        <dbReference type="EMBL" id="SJM92223.1"/>
    </source>
</evidence>
<dbReference type="PRINTS" id="PR00722">
    <property type="entry name" value="CHYMOTRYPSIN"/>
</dbReference>
<feature type="chain" id="PRO_5012277778" evidence="3">
    <location>
        <begin position="25"/>
        <end position="347"/>
    </location>
</feature>
<keyword evidence="2" id="KW-0720">Serine protease</keyword>
<dbReference type="PROSITE" id="PS00135">
    <property type="entry name" value="TRYPSIN_SER"/>
    <property type="match status" value="1"/>
</dbReference>
<protein>
    <submittedName>
        <fullName evidence="5">Putative Trypsin</fullName>
        <ecNumber evidence="5">3.4.21.4</ecNumber>
    </submittedName>
</protein>
<evidence type="ECO:0000259" key="4">
    <source>
        <dbReference type="PROSITE" id="PS50240"/>
    </source>
</evidence>
<dbReference type="InterPro" id="IPR001254">
    <property type="entry name" value="Trypsin_dom"/>
</dbReference>
<dbReference type="PROSITE" id="PS50240">
    <property type="entry name" value="TRYPSIN_DOM"/>
    <property type="match status" value="1"/>
</dbReference>
<dbReference type="SUPFAM" id="SSF50494">
    <property type="entry name" value="Trypsin-like serine proteases"/>
    <property type="match status" value="1"/>
</dbReference>
<dbReference type="GO" id="GO:0006508">
    <property type="term" value="P:proteolysis"/>
    <property type="evidence" value="ECO:0007669"/>
    <property type="project" value="UniProtKB-KW"/>
</dbReference>
<dbReference type="EC" id="3.4.21.4" evidence="5"/>
<evidence type="ECO:0000256" key="1">
    <source>
        <dbReference type="ARBA" id="ARBA00023157"/>
    </source>
</evidence>
<dbReference type="Gene3D" id="2.40.10.10">
    <property type="entry name" value="Trypsin-like serine proteases"/>
    <property type="match status" value="1"/>
</dbReference>
<proteinExistence type="predicted"/>
<dbReference type="InterPro" id="IPR018114">
    <property type="entry name" value="TRYPSIN_HIS"/>
</dbReference>
<keyword evidence="6" id="KW-1185">Reference proteome</keyword>
<dbReference type="SMART" id="SM00020">
    <property type="entry name" value="Tryp_SPc"/>
    <property type="match status" value="1"/>
</dbReference>
<dbReference type="OrthoDB" id="9813836at2"/>
<evidence type="ECO:0000256" key="2">
    <source>
        <dbReference type="RuleBase" id="RU363034"/>
    </source>
</evidence>
<dbReference type="PROSITE" id="PS00134">
    <property type="entry name" value="TRYPSIN_HIS"/>
    <property type="match status" value="1"/>
</dbReference>
<organism evidence="5 6">
    <name type="scientific">Crenothrix polyspora</name>
    <dbReference type="NCBI Taxonomy" id="360316"/>
    <lineage>
        <taxon>Bacteria</taxon>
        <taxon>Pseudomonadati</taxon>
        <taxon>Pseudomonadota</taxon>
        <taxon>Gammaproteobacteria</taxon>
        <taxon>Methylococcales</taxon>
        <taxon>Crenotrichaceae</taxon>
        <taxon>Crenothrix</taxon>
    </lineage>
</organism>
<keyword evidence="3" id="KW-0732">Signal</keyword>
<dbReference type="EMBL" id="FUKI01000101">
    <property type="protein sequence ID" value="SJM92223.1"/>
    <property type="molecule type" value="Genomic_DNA"/>
</dbReference>
<keyword evidence="1" id="KW-1015">Disulfide bond</keyword>
<dbReference type="CDD" id="cd00190">
    <property type="entry name" value="Tryp_SPc"/>
    <property type="match status" value="1"/>
</dbReference>
<dbReference type="AlphaFoldDB" id="A0A1R4H7K2"/>
<dbReference type="FunFam" id="2.40.10.10:FF:000003">
    <property type="entry name" value="Transmembrane serine protease 3"/>
    <property type="match status" value="1"/>
</dbReference>
<reference evidence="6" key="1">
    <citation type="submission" date="2017-02" db="EMBL/GenBank/DDBJ databases">
        <authorList>
            <person name="Daims H."/>
        </authorList>
    </citation>
    <scope>NUCLEOTIDE SEQUENCE [LARGE SCALE GENOMIC DNA]</scope>
</reference>
<feature type="signal peptide" evidence="3">
    <location>
        <begin position="1"/>
        <end position="24"/>
    </location>
</feature>
<keyword evidence="2" id="KW-0645">Protease</keyword>
<dbReference type="InterPro" id="IPR033116">
    <property type="entry name" value="TRYPSIN_SER"/>
</dbReference>
<dbReference type="GO" id="GO:0004252">
    <property type="term" value="F:serine-type endopeptidase activity"/>
    <property type="evidence" value="ECO:0007669"/>
    <property type="project" value="UniProtKB-EC"/>
</dbReference>
<keyword evidence="2 5" id="KW-0378">Hydrolase</keyword>
<dbReference type="Pfam" id="PF00089">
    <property type="entry name" value="Trypsin"/>
    <property type="match status" value="1"/>
</dbReference>
<evidence type="ECO:0000313" key="6">
    <source>
        <dbReference type="Proteomes" id="UP000195667"/>
    </source>
</evidence>
<evidence type="ECO:0000256" key="3">
    <source>
        <dbReference type="SAM" id="SignalP"/>
    </source>
</evidence>
<dbReference type="InterPro" id="IPR009003">
    <property type="entry name" value="Peptidase_S1_PA"/>
</dbReference>
<accession>A0A1R4H7K2</accession>